<proteinExistence type="inferred from homology"/>
<keyword evidence="3" id="KW-0812">Transmembrane</keyword>
<evidence type="ECO:0000256" key="3">
    <source>
        <dbReference type="ARBA" id="ARBA00022692"/>
    </source>
</evidence>
<evidence type="ECO:0000256" key="1">
    <source>
        <dbReference type="ARBA" id="ARBA00004141"/>
    </source>
</evidence>
<evidence type="ECO:0000256" key="5">
    <source>
        <dbReference type="ARBA" id="ARBA00023136"/>
    </source>
</evidence>
<evidence type="ECO:0000256" key="2">
    <source>
        <dbReference type="ARBA" id="ARBA00006665"/>
    </source>
</evidence>
<comment type="subcellular location">
    <subcellularLocation>
        <location evidence="1">Membrane</location>
        <topology evidence="1">Multi-pass membrane protein</topology>
    </subcellularLocation>
</comment>
<dbReference type="InterPro" id="IPR005016">
    <property type="entry name" value="TDE1/TMS"/>
</dbReference>
<sequence length="50" mass="5415">MNQAAITINLIFWLVTSFISVNPTVQEYNPKAGLAQAAMVAVEPGQHRSS</sequence>
<dbReference type="Proteomes" id="UP000044602">
    <property type="component" value="Unassembled WGS sequence"/>
</dbReference>
<evidence type="ECO:0000313" key="6">
    <source>
        <dbReference type="EMBL" id="CRK26693.1"/>
    </source>
</evidence>
<evidence type="ECO:0000256" key="4">
    <source>
        <dbReference type="ARBA" id="ARBA00022989"/>
    </source>
</evidence>
<dbReference type="STRING" id="100787.A0A0G4LX93"/>
<keyword evidence="5" id="KW-0472">Membrane</keyword>
<accession>A0A0G4LX93</accession>
<name>A0A0G4LX93_VERLO</name>
<evidence type="ECO:0000313" key="7">
    <source>
        <dbReference type="Proteomes" id="UP000044602"/>
    </source>
</evidence>
<comment type="similarity">
    <text evidence="2">Belongs to the TDE1 family.</text>
</comment>
<keyword evidence="7" id="KW-1185">Reference proteome</keyword>
<reference evidence="6 7" key="1">
    <citation type="submission" date="2015-05" db="EMBL/GenBank/DDBJ databases">
        <authorList>
            <person name="Wang D.B."/>
            <person name="Wang M."/>
        </authorList>
    </citation>
    <scope>NUCLEOTIDE SEQUENCE [LARGE SCALE GENOMIC DNA]</scope>
    <source>
        <strain evidence="6">VL1</strain>
    </source>
</reference>
<keyword evidence="4" id="KW-1133">Transmembrane helix</keyword>
<dbReference type="EMBL" id="CVQH01020276">
    <property type="protein sequence ID" value="CRK26693.1"/>
    <property type="molecule type" value="Genomic_DNA"/>
</dbReference>
<organism evidence="6 7">
    <name type="scientific">Verticillium longisporum</name>
    <name type="common">Verticillium dahliae var. longisporum</name>
    <dbReference type="NCBI Taxonomy" id="100787"/>
    <lineage>
        <taxon>Eukaryota</taxon>
        <taxon>Fungi</taxon>
        <taxon>Dikarya</taxon>
        <taxon>Ascomycota</taxon>
        <taxon>Pezizomycotina</taxon>
        <taxon>Sordariomycetes</taxon>
        <taxon>Hypocreomycetidae</taxon>
        <taxon>Glomerellales</taxon>
        <taxon>Plectosphaerellaceae</taxon>
        <taxon>Verticillium</taxon>
    </lineage>
</organism>
<dbReference type="Pfam" id="PF03348">
    <property type="entry name" value="Serinc"/>
    <property type="match status" value="1"/>
</dbReference>
<protein>
    <submittedName>
        <fullName evidence="6">Uncharacterized protein</fullName>
    </submittedName>
</protein>
<gene>
    <name evidence="6" type="ORF">BN1708_018258</name>
</gene>
<dbReference type="AlphaFoldDB" id="A0A0G4LX93"/>
<dbReference type="GO" id="GO:0016020">
    <property type="term" value="C:membrane"/>
    <property type="evidence" value="ECO:0007669"/>
    <property type="project" value="UniProtKB-SubCell"/>
</dbReference>